<dbReference type="Proteomes" id="UP000719766">
    <property type="component" value="Unassembled WGS sequence"/>
</dbReference>
<dbReference type="HAMAP" id="MF_00020">
    <property type="entry name" value="Acetate_kinase"/>
    <property type="match status" value="1"/>
</dbReference>
<dbReference type="PRINTS" id="PR00471">
    <property type="entry name" value="ACETATEKNASE"/>
</dbReference>
<sequence length="431" mass="46679">MSLVLAVNAGSSSLKISLFRRSADNAANPALLLSSSTSSIFTPPARFKLSFVALQHRSLSEEVDSIYDHESAFKHFLHRLKEEASIDTTDIKHIAHRVVHGGDYISPVVIFEESYHHIKKLSDLAPLHNGSALSVISSAIKALPHAKSIAFFDSAFHKDLPTHVATYAINQQVAHEKGLKKYGFHGLSYAFILRAVAAHLNKAPDTLNIIALHIGSGASMCAIRNGQSIDTSMGLTPLSGLPGATRAGDIDASLIFHYTSRSPAHMSHDPSISKEVKVTEAEDILNFKSGWKALTGTADFKEITEKADTSVLSDPISRTADPNTLAFRIMLDRILHFAGAYHLALHGNVDALVFAGGVGERSAELRRAVGEAVACLGFAVIDETKNIQVNDDEGIIVDIGKGDGRKRMLVCHTDEQLEMAIECSLANEFWV</sequence>
<feature type="binding site" evidence="5">
    <location>
        <position position="8"/>
    </location>
    <ligand>
        <name>Mg(2+)</name>
        <dbReference type="ChEBI" id="CHEBI:18420"/>
    </ligand>
</feature>
<dbReference type="EC" id="2.7.2.1" evidence="5"/>
<feature type="site" description="Transition state stabilizer" evidence="5">
    <location>
        <position position="185"/>
    </location>
</feature>
<evidence type="ECO:0000256" key="4">
    <source>
        <dbReference type="ARBA" id="ARBA00022840"/>
    </source>
</evidence>
<evidence type="ECO:0000256" key="3">
    <source>
        <dbReference type="ARBA" id="ARBA00022777"/>
    </source>
</evidence>
<organism evidence="6 7">
    <name type="scientific">Suillus plorans</name>
    <dbReference type="NCBI Taxonomy" id="116603"/>
    <lineage>
        <taxon>Eukaryota</taxon>
        <taxon>Fungi</taxon>
        <taxon>Dikarya</taxon>
        <taxon>Basidiomycota</taxon>
        <taxon>Agaricomycotina</taxon>
        <taxon>Agaricomycetes</taxon>
        <taxon>Agaricomycetidae</taxon>
        <taxon>Boletales</taxon>
        <taxon>Suillineae</taxon>
        <taxon>Suillaceae</taxon>
        <taxon>Suillus</taxon>
    </lineage>
</organism>
<keyword evidence="5" id="KW-0460">Magnesium</keyword>
<dbReference type="Pfam" id="PF00871">
    <property type="entry name" value="Acetate_kinase"/>
    <property type="match status" value="1"/>
</dbReference>
<dbReference type="InterPro" id="IPR000890">
    <property type="entry name" value="Aliphatic_acid_kin_short-chain"/>
</dbReference>
<dbReference type="OrthoDB" id="67445at2759"/>
<keyword evidence="1 5" id="KW-0808">Transferase</keyword>
<dbReference type="PIRSF" id="PIRSF000722">
    <property type="entry name" value="Acetate_prop_kin"/>
    <property type="match status" value="1"/>
</dbReference>
<protein>
    <recommendedName>
        <fullName evidence="5">Probable acetate kinase</fullName>
        <ecNumber evidence="5">2.7.2.1</ecNumber>
    </recommendedName>
    <alternativeName>
        <fullName evidence="5">Acetokinase</fullName>
    </alternativeName>
</protein>
<keyword evidence="2 5" id="KW-0547">Nucleotide-binding</keyword>
<evidence type="ECO:0000313" key="6">
    <source>
        <dbReference type="EMBL" id="KAG1805068.1"/>
    </source>
</evidence>
<feature type="binding site" evidence="5">
    <location>
        <position position="97"/>
    </location>
    <ligand>
        <name>substrate</name>
    </ligand>
</feature>
<keyword evidence="3 5" id="KW-0418">Kinase</keyword>
<dbReference type="InterPro" id="IPR043129">
    <property type="entry name" value="ATPase_NBD"/>
</dbReference>
<dbReference type="GO" id="GO:0006083">
    <property type="term" value="P:acetate metabolic process"/>
    <property type="evidence" value="ECO:0007669"/>
    <property type="project" value="TreeGrafter"/>
</dbReference>
<comment type="similarity">
    <text evidence="5">Belongs to the acetokinase family.</text>
</comment>
<comment type="pathway">
    <text evidence="5">Metabolic intermediate biosynthesis; acetyl-CoA biosynthesis; acetyl-CoA from acetate: step 1/2.</text>
</comment>
<gene>
    <name evidence="6" type="ORF">HD556DRAFT_1261938</name>
</gene>
<feature type="binding site" evidence="5">
    <location>
        <position position="15"/>
    </location>
    <ligand>
        <name>ATP</name>
        <dbReference type="ChEBI" id="CHEBI:30616"/>
    </ligand>
</feature>
<comment type="cofactor">
    <cofactor evidence="5">
        <name>Mg(2+)</name>
        <dbReference type="ChEBI" id="CHEBI:18420"/>
    </cofactor>
</comment>
<dbReference type="PROSITE" id="PS01075">
    <property type="entry name" value="ACETATE_KINASE_1"/>
    <property type="match status" value="1"/>
</dbReference>
<dbReference type="InterPro" id="IPR004372">
    <property type="entry name" value="Ac/propionate_kinase"/>
</dbReference>
<dbReference type="GO" id="GO:0005524">
    <property type="term" value="F:ATP binding"/>
    <property type="evidence" value="ECO:0007669"/>
    <property type="project" value="UniProtKB-KW"/>
</dbReference>
<comment type="caution">
    <text evidence="6">The sequence shown here is derived from an EMBL/GenBank/DDBJ whole genome shotgun (WGS) entry which is preliminary data.</text>
</comment>
<evidence type="ECO:0000313" key="7">
    <source>
        <dbReference type="Proteomes" id="UP000719766"/>
    </source>
</evidence>
<dbReference type="GeneID" id="64592829"/>
<dbReference type="GO" id="GO:0006085">
    <property type="term" value="P:acetyl-CoA biosynthetic process"/>
    <property type="evidence" value="ECO:0007669"/>
    <property type="project" value="UniProtKB-UniRule"/>
</dbReference>
<dbReference type="NCBIfam" id="TIGR00016">
    <property type="entry name" value="ackA"/>
    <property type="match status" value="1"/>
</dbReference>
<feature type="active site" description="Proton donor/acceptor" evidence="5">
    <location>
        <position position="153"/>
    </location>
</feature>
<feature type="binding site" evidence="5">
    <location>
        <begin position="213"/>
        <end position="217"/>
    </location>
    <ligand>
        <name>ATP</name>
        <dbReference type="ChEBI" id="CHEBI:30616"/>
    </ligand>
</feature>
<dbReference type="Gene3D" id="3.30.420.40">
    <property type="match status" value="2"/>
</dbReference>
<feature type="site" description="Transition state stabilizer" evidence="5">
    <location>
        <position position="246"/>
    </location>
</feature>
<dbReference type="GO" id="GO:0000287">
    <property type="term" value="F:magnesium ion binding"/>
    <property type="evidence" value="ECO:0007669"/>
    <property type="project" value="UniProtKB-UniRule"/>
</dbReference>
<dbReference type="RefSeq" id="XP_041166683.1">
    <property type="nucleotide sequence ID" value="XM_041299065.1"/>
</dbReference>
<dbReference type="PANTHER" id="PTHR21060">
    <property type="entry name" value="ACETATE KINASE"/>
    <property type="match status" value="1"/>
</dbReference>
<dbReference type="AlphaFoldDB" id="A0A9P7DX76"/>
<comment type="catalytic activity">
    <reaction evidence="5">
        <text>acetate + ATP = acetyl phosphate + ADP</text>
        <dbReference type="Rhea" id="RHEA:11352"/>
        <dbReference type="ChEBI" id="CHEBI:22191"/>
        <dbReference type="ChEBI" id="CHEBI:30089"/>
        <dbReference type="ChEBI" id="CHEBI:30616"/>
        <dbReference type="ChEBI" id="CHEBI:456216"/>
        <dbReference type="EC" id="2.7.2.1"/>
    </reaction>
</comment>
<name>A0A9P7DX76_9AGAM</name>
<dbReference type="SUPFAM" id="SSF53067">
    <property type="entry name" value="Actin-like ATPase domain"/>
    <property type="match status" value="2"/>
</dbReference>
<feature type="binding site" evidence="5">
    <location>
        <position position="415"/>
    </location>
    <ligand>
        <name>Mg(2+)</name>
        <dbReference type="ChEBI" id="CHEBI:18420"/>
    </ligand>
</feature>
<dbReference type="InterPro" id="IPR023865">
    <property type="entry name" value="Aliphatic_acid_kinase_CS"/>
</dbReference>
<reference evidence="6" key="1">
    <citation type="journal article" date="2020" name="New Phytol.">
        <title>Comparative genomics reveals dynamic genome evolution in host specialist ectomycorrhizal fungi.</title>
        <authorList>
            <person name="Lofgren L.A."/>
            <person name="Nguyen N.H."/>
            <person name="Vilgalys R."/>
            <person name="Ruytinx J."/>
            <person name="Liao H.L."/>
            <person name="Branco S."/>
            <person name="Kuo A."/>
            <person name="LaButti K."/>
            <person name="Lipzen A."/>
            <person name="Andreopoulos W."/>
            <person name="Pangilinan J."/>
            <person name="Riley R."/>
            <person name="Hundley H."/>
            <person name="Na H."/>
            <person name="Barry K."/>
            <person name="Grigoriev I.V."/>
            <person name="Stajich J.E."/>
            <person name="Kennedy P.G."/>
        </authorList>
    </citation>
    <scope>NUCLEOTIDE SEQUENCE</scope>
    <source>
        <strain evidence="6">S12</strain>
    </source>
</reference>
<evidence type="ECO:0000256" key="2">
    <source>
        <dbReference type="ARBA" id="ARBA00022741"/>
    </source>
</evidence>
<dbReference type="GO" id="GO:0008776">
    <property type="term" value="F:acetate kinase activity"/>
    <property type="evidence" value="ECO:0007669"/>
    <property type="project" value="UniProtKB-UniRule"/>
</dbReference>
<evidence type="ECO:0000256" key="1">
    <source>
        <dbReference type="ARBA" id="ARBA00022679"/>
    </source>
</evidence>
<evidence type="ECO:0000256" key="5">
    <source>
        <dbReference type="HAMAP-Rule" id="MF_03131"/>
    </source>
</evidence>
<accession>A0A9P7DX76</accession>
<comment type="caution">
    <text evidence="5">Lacks conserved residue(s) required for the propagation of feature annotation.</text>
</comment>
<proteinExistence type="inferred from homology"/>
<keyword evidence="7" id="KW-1185">Reference proteome</keyword>
<keyword evidence="5" id="KW-0479">Metal-binding</keyword>
<dbReference type="EMBL" id="JABBWE010000003">
    <property type="protein sequence ID" value="KAG1805068.1"/>
    <property type="molecule type" value="Genomic_DNA"/>
</dbReference>
<keyword evidence="4 5" id="KW-0067">ATP-binding</keyword>
<dbReference type="PANTHER" id="PTHR21060:SF15">
    <property type="entry name" value="ACETATE KINASE-RELATED"/>
    <property type="match status" value="1"/>
</dbReference>
<dbReference type="PROSITE" id="PS01076">
    <property type="entry name" value="ACETATE_KINASE_2"/>
    <property type="match status" value="1"/>
</dbReference>